<name>A0A6M1T6P1_9BACT</name>
<comment type="caution">
    <text evidence="2">The sequence shown here is derived from an EMBL/GenBank/DDBJ whole genome shotgun (WGS) entry which is preliminary data.</text>
</comment>
<evidence type="ECO:0000313" key="2">
    <source>
        <dbReference type="EMBL" id="NGP88965.1"/>
    </source>
</evidence>
<dbReference type="Gene3D" id="2.70.70.10">
    <property type="entry name" value="Glucose Permease (Domain IIA)"/>
    <property type="match status" value="1"/>
</dbReference>
<dbReference type="RefSeq" id="WP_165269229.1">
    <property type="nucleotide sequence ID" value="NZ_JAALLS010000014.1"/>
</dbReference>
<dbReference type="InterPro" id="IPR011055">
    <property type="entry name" value="Dup_hybrid_motif"/>
</dbReference>
<dbReference type="GO" id="GO:0004222">
    <property type="term" value="F:metalloendopeptidase activity"/>
    <property type="evidence" value="ECO:0007669"/>
    <property type="project" value="TreeGrafter"/>
</dbReference>
<dbReference type="SUPFAM" id="SSF51261">
    <property type="entry name" value="Duplicated hybrid motif"/>
    <property type="match status" value="1"/>
</dbReference>
<reference evidence="2 3" key="1">
    <citation type="submission" date="2020-02" db="EMBL/GenBank/DDBJ databases">
        <title>Aliifodinibius halophilus 2W32, complete genome.</title>
        <authorList>
            <person name="Li Y."/>
            <person name="Wu S."/>
        </authorList>
    </citation>
    <scope>NUCLEOTIDE SEQUENCE [LARGE SCALE GENOMIC DNA]</scope>
    <source>
        <strain evidence="2 3">2W32</strain>
    </source>
</reference>
<dbReference type="Pfam" id="PF01551">
    <property type="entry name" value="Peptidase_M23"/>
    <property type="match status" value="1"/>
</dbReference>
<dbReference type="InterPro" id="IPR016047">
    <property type="entry name" value="M23ase_b-sheet_dom"/>
</dbReference>
<accession>A0A6M1T6P1</accession>
<dbReference type="PANTHER" id="PTHR21666:SF270">
    <property type="entry name" value="MUREIN HYDROLASE ACTIVATOR ENVC"/>
    <property type="match status" value="1"/>
</dbReference>
<dbReference type="InterPro" id="IPR050570">
    <property type="entry name" value="Cell_wall_metabolism_enzyme"/>
</dbReference>
<evidence type="ECO:0000259" key="1">
    <source>
        <dbReference type="Pfam" id="PF01551"/>
    </source>
</evidence>
<keyword evidence="3" id="KW-1185">Reference proteome</keyword>
<dbReference type="CDD" id="cd12797">
    <property type="entry name" value="M23_peptidase"/>
    <property type="match status" value="1"/>
</dbReference>
<organism evidence="2 3">
    <name type="scientific">Fodinibius halophilus</name>
    <dbReference type="NCBI Taxonomy" id="1736908"/>
    <lineage>
        <taxon>Bacteria</taxon>
        <taxon>Pseudomonadati</taxon>
        <taxon>Balneolota</taxon>
        <taxon>Balneolia</taxon>
        <taxon>Balneolales</taxon>
        <taxon>Balneolaceae</taxon>
        <taxon>Fodinibius</taxon>
    </lineage>
</organism>
<dbReference type="Proteomes" id="UP000479132">
    <property type="component" value="Unassembled WGS sequence"/>
</dbReference>
<evidence type="ECO:0000313" key="3">
    <source>
        <dbReference type="Proteomes" id="UP000479132"/>
    </source>
</evidence>
<feature type="domain" description="M23ase beta-sheet core" evidence="1">
    <location>
        <begin position="147"/>
        <end position="248"/>
    </location>
</feature>
<dbReference type="AlphaFoldDB" id="A0A6M1T6P1"/>
<proteinExistence type="predicted"/>
<dbReference type="EMBL" id="JAALLS010000014">
    <property type="protein sequence ID" value="NGP88965.1"/>
    <property type="molecule type" value="Genomic_DNA"/>
</dbReference>
<sequence length="269" mass="30420">MVYQTDGNNILQTLILASCLLLLSVYNVNSQHLLAYPNLKNDSLFLEVENRFPCTINLNVTSTQLDTSFKKTIAKNKKRLVFQMANPPGNLIREIKDVFQFDYIFGDPNAVHDDDYEYNLPYPKGKAYRLTQGNKSTFTHNTPQAKYAFDFAVPEGDFISAARGGVVTHVVEKYKEGGQERSMMEQGNQIIICQNDGTIAHYAHLQYQGAFVEVGESVFVGEVIGRSGNTGYSTAPHLHFSVLISGRSIPIRFRNQYTILYEGELYRHE</sequence>
<protein>
    <submittedName>
        <fullName evidence="2">M23 family metallopeptidase</fullName>
    </submittedName>
</protein>
<dbReference type="PANTHER" id="PTHR21666">
    <property type="entry name" value="PEPTIDASE-RELATED"/>
    <property type="match status" value="1"/>
</dbReference>
<gene>
    <name evidence="2" type="ORF">G3569_11405</name>
</gene>